<keyword evidence="3" id="KW-0808">Transferase</keyword>
<dbReference type="InterPro" id="IPR027417">
    <property type="entry name" value="P-loop_NTPase"/>
</dbReference>
<protein>
    <recommendedName>
        <fullName evidence="3">DNA polymerase III subunit gamma/tau</fullName>
        <ecNumber evidence="3">2.7.7.7</ecNumber>
    </recommendedName>
</protein>
<dbReference type="CDD" id="cd00009">
    <property type="entry name" value="AAA"/>
    <property type="match status" value="1"/>
</dbReference>
<evidence type="ECO:0000313" key="5">
    <source>
        <dbReference type="EMBL" id="OHA90367.1"/>
    </source>
</evidence>
<dbReference type="NCBIfam" id="TIGR02397">
    <property type="entry name" value="dnaX_nterm"/>
    <property type="match status" value="1"/>
</dbReference>
<dbReference type="Gene3D" id="3.40.50.300">
    <property type="entry name" value="P-loop containing nucleotide triphosphate hydrolases"/>
    <property type="match status" value="1"/>
</dbReference>
<comment type="catalytic activity">
    <reaction evidence="2 3">
        <text>DNA(n) + a 2'-deoxyribonucleoside 5'-triphosphate = DNA(n+1) + diphosphate</text>
        <dbReference type="Rhea" id="RHEA:22508"/>
        <dbReference type="Rhea" id="RHEA-COMP:17339"/>
        <dbReference type="Rhea" id="RHEA-COMP:17340"/>
        <dbReference type="ChEBI" id="CHEBI:33019"/>
        <dbReference type="ChEBI" id="CHEBI:61560"/>
        <dbReference type="ChEBI" id="CHEBI:173112"/>
        <dbReference type="EC" id="2.7.7.7"/>
    </reaction>
</comment>
<evidence type="ECO:0000256" key="1">
    <source>
        <dbReference type="ARBA" id="ARBA00022932"/>
    </source>
</evidence>
<accession>A0A1G2SZ88</accession>
<dbReference type="GO" id="GO:0006261">
    <property type="term" value="P:DNA-templated DNA replication"/>
    <property type="evidence" value="ECO:0007669"/>
    <property type="project" value="TreeGrafter"/>
</dbReference>
<keyword evidence="3" id="KW-0548">Nucleotidyltransferase</keyword>
<comment type="similarity">
    <text evidence="3">Belongs to the DnaX/STICHEL family.</text>
</comment>
<dbReference type="EMBL" id="MHVH01000005">
    <property type="protein sequence ID" value="OHA90367.1"/>
    <property type="molecule type" value="Genomic_DNA"/>
</dbReference>
<reference evidence="5 6" key="1">
    <citation type="journal article" date="2016" name="Nat. Commun.">
        <title>Thousands of microbial genomes shed light on interconnected biogeochemical processes in an aquifer system.</title>
        <authorList>
            <person name="Anantharaman K."/>
            <person name="Brown C.T."/>
            <person name="Hug L.A."/>
            <person name="Sharon I."/>
            <person name="Castelle C.J."/>
            <person name="Probst A.J."/>
            <person name="Thomas B.C."/>
            <person name="Singh A."/>
            <person name="Wilkins M.J."/>
            <person name="Karaoz U."/>
            <person name="Brodie E.L."/>
            <person name="Williams K.H."/>
            <person name="Hubbard S.S."/>
            <person name="Banfield J.F."/>
        </authorList>
    </citation>
    <scope>NUCLEOTIDE SEQUENCE [LARGE SCALE GENOMIC DNA]</scope>
</reference>
<evidence type="ECO:0000313" key="6">
    <source>
        <dbReference type="Proteomes" id="UP000178107"/>
    </source>
</evidence>
<dbReference type="Pfam" id="PF13177">
    <property type="entry name" value="DNA_pol3_delta2"/>
    <property type="match status" value="1"/>
</dbReference>
<dbReference type="InterPro" id="IPR050238">
    <property type="entry name" value="DNA_Rep/Repair_Clamp_Loader"/>
</dbReference>
<evidence type="ECO:0000256" key="2">
    <source>
        <dbReference type="ARBA" id="ARBA00049244"/>
    </source>
</evidence>
<dbReference type="PANTHER" id="PTHR11669">
    <property type="entry name" value="REPLICATION FACTOR C / DNA POLYMERASE III GAMMA-TAU SUBUNIT"/>
    <property type="match status" value="1"/>
</dbReference>
<name>A0A1G2SZ88_9BACT</name>
<keyword evidence="3" id="KW-0547">Nucleotide-binding</keyword>
<dbReference type="EC" id="2.7.7.7" evidence="3"/>
<feature type="domain" description="AAA+ ATPase" evidence="4">
    <location>
        <begin position="42"/>
        <end position="163"/>
    </location>
</feature>
<dbReference type="Gene3D" id="1.10.8.60">
    <property type="match status" value="1"/>
</dbReference>
<dbReference type="GO" id="GO:0009360">
    <property type="term" value="C:DNA polymerase III complex"/>
    <property type="evidence" value="ECO:0007669"/>
    <property type="project" value="InterPro"/>
</dbReference>
<dbReference type="InterPro" id="IPR003593">
    <property type="entry name" value="AAA+_ATPase"/>
</dbReference>
<sequence>MVKEKKSQGVLYRKYRPQAFEDVIGQEHVVKVLEGAVKLGNISHAYIFSGSRGTGKTSMARILAREIGTSANDLVEMDAASQTGVDNIRELNESTFTLPYESKFKVYIIDEAHMLSKSAWNALLKTLEEPPPYVVFILATTELEKVPETVISRCQTFSFKRPNQVTLRDFSLAIAKKEGVTLEPAAAELVALLGDGSFRDAHGILEKILSSTKDKKITRAEVETVTGAPKAQLVRDILEAIVEKNLEKGMKAIQGATAANAEMKLFAKLILERLRFLFLLRLKAGMDSYIESQIAEDDFKFLKDLALKAGPDLTAETLLKFIEAYESSGRTSIPELALELALAETIKPASPSLFSSS</sequence>
<dbReference type="Proteomes" id="UP000178107">
    <property type="component" value="Unassembled WGS sequence"/>
</dbReference>
<gene>
    <name evidence="3" type="primary">dnaX</name>
    <name evidence="5" type="ORF">A2838_02080</name>
</gene>
<dbReference type="AlphaFoldDB" id="A0A1G2SZ88"/>
<dbReference type="GO" id="GO:0005524">
    <property type="term" value="F:ATP binding"/>
    <property type="evidence" value="ECO:0007669"/>
    <property type="project" value="UniProtKB-KW"/>
</dbReference>
<dbReference type="SUPFAM" id="SSF52540">
    <property type="entry name" value="P-loop containing nucleoside triphosphate hydrolases"/>
    <property type="match status" value="1"/>
</dbReference>
<dbReference type="PANTHER" id="PTHR11669:SF0">
    <property type="entry name" value="PROTEIN STICHEL-LIKE 2"/>
    <property type="match status" value="1"/>
</dbReference>
<keyword evidence="1 3" id="KW-0239">DNA-directed DNA polymerase</keyword>
<keyword evidence="3" id="KW-0235">DNA replication</keyword>
<dbReference type="InterPro" id="IPR012763">
    <property type="entry name" value="DNA_pol_III_sug/sutau_N"/>
</dbReference>
<keyword evidence="3" id="KW-0067">ATP-binding</keyword>
<organism evidence="5 6">
    <name type="scientific">Candidatus Zambryskibacteria bacterium RIFCSPHIGHO2_01_FULL_46_25</name>
    <dbReference type="NCBI Taxonomy" id="1802738"/>
    <lineage>
        <taxon>Bacteria</taxon>
        <taxon>Candidatus Zambryskiibacteriota</taxon>
    </lineage>
</organism>
<dbReference type="GO" id="GO:0003887">
    <property type="term" value="F:DNA-directed DNA polymerase activity"/>
    <property type="evidence" value="ECO:0007669"/>
    <property type="project" value="UniProtKB-KW"/>
</dbReference>
<comment type="caution">
    <text evidence="5">The sequence shown here is derived from an EMBL/GenBank/DDBJ whole genome shotgun (WGS) entry which is preliminary data.</text>
</comment>
<dbReference type="SMART" id="SM00382">
    <property type="entry name" value="AAA"/>
    <property type="match status" value="1"/>
</dbReference>
<proteinExistence type="inferred from homology"/>
<comment type="function">
    <text evidence="3">DNA polymerase III is a complex, multichain enzyme responsible for most of the replicative synthesis in bacteria. This DNA polymerase also exhibits 3' to 5' exonuclease activity.</text>
</comment>
<comment type="subunit">
    <text evidence="3">DNA polymerase III contains a core (composed of alpha, epsilon and theta chains) that associates with a tau subunit. This core dimerizes to form the POLIII' complex. PolIII' associates with the gamma complex (composed of gamma, delta, delta', psi and chi chains) and with the beta chain to form the complete DNA polymerase III complex.</text>
</comment>
<evidence type="ECO:0000256" key="3">
    <source>
        <dbReference type="RuleBase" id="RU364063"/>
    </source>
</evidence>
<evidence type="ECO:0000259" key="4">
    <source>
        <dbReference type="SMART" id="SM00382"/>
    </source>
</evidence>